<gene>
    <name evidence="2" type="ORF">MYCFIDRAFT_175607</name>
</gene>
<reference evidence="2 3" key="1">
    <citation type="journal article" date="2012" name="PLoS Pathog.">
        <title>Diverse lifestyles and strategies of plant pathogenesis encoded in the genomes of eighteen Dothideomycetes fungi.</title>
        <authorList>
            <person name="Ohm R.A."/>
            <person name="Feau N."/>
            <person name="Henrissat B."/>
            <person name="Schoch C.L."/>
            <person name="Horwitz B.A."/>
            <person name="Barry K.W."/>
            <person name="Condon B.J."/>
            <person name="Copeland A.C."/>
            <person name="Dhillon B."/>
            <person name="Glaser F."/>
            <person name="Hesse C.N."/>
            <person name="Kosti I."/>
            <person name="LaButti K."/>
            <person name="Lindquist E.A."/>
            <person name="Lucas S."/>
            <person name="Salamov A.A."/>
            <person name="Bradshaw R.E."/>
            <person name="Ciuffetti L."/>
            <person name="Hamelin R.C."/>
            <person name="Kema G.H.J."/>
            <person name="Lawrence C."/>
            <person name="Scott J.A."/>
            <person name="Spatafora J.W."/>
            <person name="Turgeon B.G."/>
            <person name="de Wit P.J.G.M."/>
            <person name="Zhong S."/>
            <person name="Goodwin S.B."/>
            <person name="Grigoriev I.V."/>
        </authorList>
    </citation>
    <scope>NUCLEOTIDE SEQUENCE [LARGE SCALE GENOMIC DNA]</scope>
    <source>
        <strain evidence="2 3">CIRAD86</strain>
    </source>
</reference>
<accession>M2ZSR7</accession>
<keyword evidence="3" id="KW-1185">Reference proteome</keyword>
<organism evidence="2 3">
    <name type="scientific">Pseudocercospora fijiensis (strain CIRAD86)</name>
    <name type="common">Black leaf streak disease fungus</name>
    <name type="synonym">Mycosphaerella fijiensis</name>
    <dbReference type="NCBI Taxonomy" id="383855"/>
    <lineage>
        <taxon>Eukaryota</taxon>
        <taxon>Fungi</taxon>
        <taxon>Dikarya</taxon>
        <taxon>Ascomycota</taxon>
        <taxon>Pezizomycotina</taxon>
        <taxon>Dothideomycetes</taxon>
        <taxon>Dothideomycetidae</taxon>
        <taxon>Mycosphaerellales</taxon>
        <taxon>Mycosphaerellaceae</taxon>
        <taxon>Pseudocercospora</taxon>
    </lineage>
</organism>
<sequence>MALSCRRAVASFSLTSSLTSDSSTASGWVSADLKLSHHHQVHVLEAEGVVNAQASSLDRLLDSWMSPQYQMGRSNGVLDCQIDERSNAKTYRLCTIGPLLRECNKRHVHALSSSPCASSSSPGLPSADWSPEQSRSQERAFWGNAIKLDFEDLDLVLKGGFGDLKRFLLLTSLLLCFISVSSKESLAVVEKKEEPQENECAEETCVYYHFYEAQYTTILEECKYHKLRGCSKSKISMLEPVREAWRHSNLIYAKGQKNCMLEPVREAWRHSNLIYAKGQKNCMLEPAKKIARIVNIQVEFWAGSLHGTVSSAFRGCHRGTINRRRDCLHTLQSVGNSGQLMYLEQLGSARVLAVPNQLHVVPNGVPSQTKGRHVLQYTRHYPRENICCFYSIDPTQVSTRYRESDLHHAI</sequence>
<dbReference type="GeneID" id="19333406"/>
<evidence type="ECO:0000313" key="3">
    <source>
        <dbReference type="Proteomes" id="UP000016932"/>
    </source>
</evidence>
<name>M2ZSR7_PSEFD</name>
<evidence type="ECO:0000256" key="1">
    <source>
        <dbReference type="SAM" id="MobiDB-lite"/>
    </source>
</evidence>
<dbReference type="EMBL" id="KB446559">
    <property type="protein sequence ID" value="EME82059.1"/>
    <property type="molecule type" value="Genomic_DNA"/>
</dbReference>
<dbReference type="VEuPathDB" id="FungiDB:MYCFIDRAFT_175607"/>
<dbReference type="HOGENOM" id="CLU_671079_0_0_1"/>
<dbReference type="RefSeq" id="XP_007927514.1">
    <property type="nucleotide sequence ID" value="XM_007929323.1"/>
</dbReference>
<dbReference type="Proteomes" id="UP000016932">
    <property type="component" value="Unassembled WGS sequence"/>
</dbReference>
<feature type="compositionally biased region" description="Low complexity" evidence="1">
    <location>
        <begin position="112"/>
        <end position="127"/>
    </location>
</feature>
<dbReference type="AlphaFoldDB" id="M2ZSR7"/>
<proteinExistence type="predicted"/>
<feature type="region of interest" description="Disordered" evidence="1">
    <location>
        <begin position="112"/>
        <end position="131"/>
    </location>
</feature>
<evidence type="ECO:0000313" key="2">
    <source>
        <dbReference type="EMBL" id="EME82059.1"/>
    </source>
</evidence>
<dbReference type="KEGG" id="pfj:MYCFIDRAFT_175607"/>
<protein>
    <submittedName>
        <fullName evidence="2">Uncharacterized protein</fullName>
    </submittedName>
</protein>